<comment type="caution">
    <text evidence="1">The sequence shown here is derived from an EMBL/GenBank/DDBJ whole genome shotgun (WGS) entry which is preliminary data.</text>
</comment>
<keyword evidence="1" id="KW-0675">Receptor</keyword>
<reference evidence="1 2" key="1">
    <citation type="submission" date="2019-04" db="EMBL/GenBank/DDBJ databases">
        <title>Draft genome of the big-headed turtle Platysternon megacephalum.</title>
        <authorList>
            <person name="Gong S."/>
        </authorList>
    </citation>
    <scope>NUCLEOTIDE SEQUENCE [LARGE SCALE GENOMIC DNA]</scope>
    <source>
        <strain evidence="1">DO16091913</strain>
        <tissue evidence="1">Muscle</tissue>
    </source>
</reference>
<protein>
    <submittedName>
        <fullName evidence="1">Tyrosine-protein phosphatase non-receptor type substrate 1-like</fullName>
    </submittedName>
</protein>
<name>A0A4D9EJJ1_9SAUR</name>
<dbReference type="EMBL" id="QXTE01000098">
    <property type="protein sequence ID" value="TFK06274.1"/>
    <property type="molecule type" value="Genomic_DNA"/>
</dbReference>
<keyword evidence="2" id="KW-1185">Reference proteome</keyword>
<reference evidence="1 2" key="2">
    <citation type="submission" date="2019-04" db="EMBL/GenBank/DDBJ databases">
        <title>The genome sequence of big-headed turtle.</title>
        <authorList>
            <person name="Gong S."/>
        </authorList>
    </citation>
    <scope>NUCLEOTIDE SEQUENCE [LARGE SCALE GENOMIC DNA]</scope>
    <source>
        <strain evidence="1">DO16091913</strain>
        <tissue evidence="1">Muscle</tissue>
    </source>
</reference>
<gene>
    <name evidence="1" type="ORF">DR999_PMT11015</name>
</gene>
<proteinExistence type="predicted"/>
<dbReference type="Proteomes" id="UP000297703">
    <property type="component" value="Unassembled WGS sequence"/>
</dbReference>
<evidence type="ECO:0000313" key="2">
    <source>
        <dbReference type="Proteomes" id="UP000297703"/>
    </source>
</evidence>
<organism evidence="1 2">
    <name type="scientific">Platysternon megacephalum</name>
    <name type="common">big-headed turtle</name>
    <dbReference type="NCBI Taxonomy" id="55544"/>
    <lineage>
        <taxon>Eukaryota</taxon>
        <taxon>Metazoa</taxon>
        <taxon>Chordata</taxon>
        <taxon>Craniata</taxon>
        <taxon>Vertebrata</taxon>
        <taxon>Euteleostomi</taxon>
        <taxon>Archelosauria</taxon>
        <taxon>Testudinata</taxon>
        <taxon>Testudines</taxon>
        <taxon>Cryptodira</taxon>
        <taxon>Durocryptodira</taxon>
        <taxon>Testudinoidea</taxon>
        <taxon>Platysternidae</taxon>
        <taxon>Platysternon</taxon>
    </lineage>
</organism>
<accession>A0A4D9EJJ1</accession>
<evidence type="ECO:0000313" key="1">
    <source>
        <dbReference type="EMBL" id="TFK06274.1"/>
    </source>
</evidence>
<sequence length="123" mass="13449">MIVTGVLPPATSSLPGQMGMYNGGGGGCISSVQVEITSLNITFIGIGPVYWRPFCCEFVSFKRQLKSWVGKDFTFQTSIPHSLSWVPMAVIQFCVTIACKLRGRDHPLHNGMRLKENLTVGSI</sequence>
<dbReference type="AlphaFoldDB" id="A0A4D9EJJ1"/>